<dbReference type="HOGENOM" id="CLU_2198984_0_0_1"/>
<keyword evidence="3" id="KW-1185">Reference proteome</keyword>
<dbReference type="EMBL" id="GL877436">
    <property type="protein sequence ID" value="ELA46666.1"/>
    <property type="molecule type" value="Genomic_DNA"/>
</dbReference>
<feature type="transmembrane region" description="Helical" evidence="1">
    <location>
        <begin position="29"/>
        <end position="46"/>
    </location>
</feature>
<proteinExistence type="predicted"/>
<dbReference type="InParanoid" id="L2GSL9"/>
<gene>
    <name evidence="2" type="ORF">VCUG_01816</name>
</gene>
<evidence type="ECO:0000256" key="1">
    <source>
        <dbReference type="SAM" id="Phobius"/>
    </source>
</evidence>
<dbReference type="RefSeq" id="XP_008074830.1">
    <property type="nucleotide sequence ID" value="XM_008076639.1"/>
</dbReference>
<evidence type="ECO:0000313" key="2">
    <source>
        <dbReference type="EMBL" id="ELA46666.1"/>
    </source>
</evidence>
<keyword evidence="1" id="KW-0812">Transmembrane</keyword>
<keyword evidence="1" id="KW-1133">Transmembrane helix</keyword>
<dbReference type="VEuPathDB" id="MicrosporidiaDB:VCUG_01816"/>
<organism evidence="2 3">
    <name type="scientific">Vavraia culicis (isolate floridensis)</name>
    <name type="common">Microsporidian parasite</name>
    <dbReference type="NCBI Taxonomy" id="948595"/>
    <lineage>
        <taxon>Eukaryota</taxon>
        <taxon>Fungi</taxon>
        <taxon>Fungi incertae sedis</taxon>
        <taxon>Microsporidia</taxon>
        <taxon>Pleistophoridae</taxon>
        <taxon>Vavraia</taxon>
    </lineage>
</organism>
<sequence>MANILKGRIRTKKGTSLFKMEDVRKKKTLIFYYLSISPFYFHQQTYKNPYFYNYTSCHLVDDSCHFFLINISILISTKFPYLIFCTYEADCNLKYKFSLNKDNILWNS</sequence>
<dbReference type="Proteomes" id="UP000011081">
    <property type="component" value="Unassembled WGS sequence"/>
</dbReference>
<dbReference type="GeneID" id="19879687"/>
<accession>L2GSL9</accession>
<protein>
    <submittedName>
        <fullName evidence="2">Uncharacterized protein</fullName>
    </submittedName>
</protein>
<feature type="transmembrane region" description="Helical" evidence="1">
    <location>
        <begin position="66"/>
        <end position="87"/>
    </location>
</feature>
<evidence type="ECO:0000313" key="3">
    <source>
        <dbReference type="Proteomes" id="UP000011081"/>
    </source>
</evidence>
<name>L2GSL9_VAVCU</name>
<dbReference type="AlphaFoldDB" id="L2GSL9"/>
<keyword evidence="1" id="KW-0472">Membrane</keyword>
<reference evidence="3" key="1">
    <citation type="submission" date="2011-03" db="EMBL/GenBank/DDBJ databases">
        <title>The genome sequence of Vavraia culicis strain floridensis.</title>
        <authorList>
            <consortium name="The Broad Institute Genome Sequencing Platform"/>
            <person name="Cuomo C."/>
            <person name="Becnel J."/>
            <person name="Sanscrainte N."/>
            <person name="Young S.K."/>
            <person name="Zeng Q."/>
            <person name="Gargeya S."/>
            <person name="Fitzgerald M."/>
            <person name="Haas B."/>
            <person name="Abouelleil A."/>
            <person name="Alvarado L."/>
            <person name="Arachchi H.M."/>
            <person name="Berlin A."/>
            <person name="Chapman S.B."/>
            <person name="Gearin G."/>
            <person name="Goldberg J."/>
            <person name="Griggs A."/>
            <person name="Gujja S."/>
            <person name="Hansen M."/>
            <person name="Heiman D."/>
            <person name="Howarth C."/>
            <person name="Larimer J."/>
            <person name="Lui A."/>
            <person name="MacDonald P.J.P."/>
            <person name="McCowen C."/>
            <person name="Montmayeur A."/>
            <person name="Murphy C."/>
            <person name="Neiman D."/>
            <person name="Pearson M."/>
            <person name="Priest M."/>
            <person name="Roberts A."/>
            <person name="Saif S."/>
            <person name="Shea T."/>
            <person name="Sisk P."/>
            <person name="Stolte C."/>
            <person name="Sykes S."/>
            <person name="Wortman J."/>
            <person name="Nusbaum C."/>
            <person name="Birren B."/>
        </authorList>
    </citation>
    <scope>NUCLEOTIDE SEQUENCE [LARGE SCALE GENOMIC DNA]</scope>
    <source>
        <strain evidence="3">floridensis</strain>
    </source>
</reference>